<evidence type="ECO:0000259" key="4">
    <source>
        <dbReference type="SMART" id="SM01174"/>
    </source>
</evidence>
<organism evidence="5 6">
    <name type="scientific">Mytilus coruscus</name>
    <name type="common">Sea mussel</name>
    <dbReference type="NCBI Taxonomy" id="42192"/>
    <lineage>
        <taxon>Eukaryota</taxon>
        <taxon>Metazoa</taxon>
        <taxon>Spiralia</taxon>
        <taxon>Lophotrochozoa</taxon>
        <taxon>Mollusca</taxon>
        <taxon>Bivalvia</taxon>
        <taxon>Autobranchia</taxon>
        <taxon>Pteriomorphia</taxon>
        <taxon>Mytilida</taxon>
        <taxon>Mytiloidea</taxon>
        <taxon>Mytilidae</taxon>
        <taxon>Mytilinae</taxon>
        <taxon>Mytilus</taxon>
    </lineage>
</organism>
<feature type="domain" description="Deubiquitinating enzyme MINDY-3/4 conserved" evidence="4">
    <location>
        <begin position="529"/>
        <end position="883"/>
    </location>
</feature>
<dbReference type="Pfam" id="PF13898">
    <property type="entry name" value="MINDY-3_4_CD"/>
    <property type="match status" value="1"/>
</dbReference>
<keyword evidence="2" id="KW-0833">Ubl conjugation pathway</keyword>
<feature type="compositionally biased region" description="Polar residues" evidence="3">
    <location>
        <begin position="437"/>
        <end position="449"/>
    </location>
</feature>
<comment type="function">
    <text evidence="2">Hydrolase that can remove 'Lys-48'-linked conjugated ubiquitin from proteins.</text>
</comment>
<evidence type="ECO:0000313" key="5">
    <source>
        <dbReference type="EMBL" id="CAC5405381.1"/>
    </source>
</evidence>
<dbReference type="Pfam" id="PF00078">
    <property type="entry name" value="RVT_1"/>
    <property type="match status" value="1"/>
</dbReference>
<evidence type="ECO:0000313" key="6">
    <source>
        <dbReference type="Proteomes" id="UP000507470"/>
    </source>
</evidence>
<protein>
    <recommendedName>
        <fullName evidence="2">Ubiquitin carboxyl-terminal hydrolase MINDY</fullName>
        <ecNumber evidence="2">3.4.19.12</ecNumber>
    </recommendedName>
</protein>
<dbReference type="GO" id="GO:0071108">
    <property type="term" value="P:protein K48-linked deubiquitination"/>
    <property type="evidence" value="ECO:0007669"/>
    <property type="project" value="InterPro"/>
</dbReference>
<dbReference type="EC" id="3.4.19.12" evidence="2"/>
<dbReference type="InterPro" id="IPR000477">
    <property type="entry name" value="RT_dom"/>
</dbReference>
<dbReference type="EMBL" id="CACVKT020007119">
    <property type="protein sequence ID" value="CAC5405381.1"/>
    <property type="molecule type" value="Genomic_DNA"/>
</dbReference>
<evidence type="ECO:0000256" key="3">
    <source>
        <dbReference type="SAM" id="MobiDB-lite"/>
    </source>
</evidence>
<gene>
    <name evidence="5" type="ORF">MCOR_39083</name>
</gene>
<keyword evidence="2 5" id="KW-0378">Hydrolase</keyword>
<dbReference type="OrthoDB" id="10263628at2759"/>
<dbReference type="Proteomes" id="UP000507470">
    <property type="component" value="Unassembled WGS sequence"/>
</dbReference>
<feature type="region of interest" description="Disordered" evidence="3">
    <location>
        <begin position="436"/>
        <end position="481"/>
    </location>
</feature>
<dbReference type="GO" id="GO:1990380">
    <property type="term" value="F:K48-linked deubiquitinase activity"/>
    <property type="evidence" value="ECO:0007669"/>
    <property type="project" value="UniProtKB-UniRule"/>
</dbReference>
<dbReference type="SMART" id="SM01174">
    <property type="entry name" value="DUF4205"/>
    <property type="match status" value="1"/>
</dbReference>
<keyword evidence="6" id="KW-1185">Reference proteome</keyword>
<comment type="catalytic activity">
    <reaction evidence="2">
        <text>Thiol-dependent hydrolysis of ester, thioester, amide, peptide and isopeptide bonds formed by the C-terminal Gly of ubiquitin (a 76-residue protein attached to proteins as an intracellular targeting signal).</text>
        <dbReference type="EC" id="3.4.19.12"/>
    </reaction>
</comment>
<keyword evidence="2" id="KW-0788">Thiol protease</keyword>
<evidence type="ECO:0000256" key="1">
    <source>
        <dbReference type="ARBA" id="ARBA00011074"/>
    </source>
</evidence>
<keyword evidence="2" id="KW-0645">Protease</keyword>
<dbReference type="GO" id="GO:0004843">
    <property type="term" value="F:cysteine-type deubiquitinase activity"/>
    <property type="evidence" value="ECO:0007669"/>
    <property type="project" value="UniProtKB-UniRule"/>
</dbReference>
<dbReference type="AlphaFoldDB" id="A0A6J8DCK8"/>
<evidence type="ECO:0000256" key="2">
    <source>
        <dbReference type="RuleBase" id="RU367088"/>
    </source>
</evidence>
<name>A0A6J8DCK8_MYTCO</name>
<feature type="compositionally biased region" description="Basic and acidic residues" evidence="3">
    <location>
        <begin position="450"/>
        <end position="473"/>
    </location>
</feature>
<sequence length="888" mass="102480">MATTKTTNLGLSSPGEERERLDRLLKLFDNSIAFGLKDNKSCSQIDYILENKDTDILRSTTVEDQYDINGSTHVPIRGKTNMSIASDKIKGKKSKPKTILKWEETNIGSYQKAIETLQQQSNNLNLTEDIEEQAFNIIDILSKASNTSVKKKKVSLKGPNWKASEISWKQNGRPKEQDNRVFTEMKNCKRENTNGEDIVDQEKQTDIFAEFYETLATPATEEHFDADYMEECEFRYNLINSITELQLGFTKGLKPIKAALIVSEGILHAKQQKRNLYLVIYIATLDSQKAFDVVHLMILLEKLYYEVPADVWKVIQNLYSNMSTEVKWNNHISKRFPVRQGGVLSTHFYKSYINDLPIGLEKRALGLTKGLEYCGSPLCADDIVLMSTDETEIQAMLDIAYKYSCEHSVSENTKLRTLNGKTADCQLRKSRKYLPKSTRNPTILQSNADSRADKKPPNKISIEERKRVGFRDVGDEEEDDRPKLTQRVKTFYVDSWPEVKFNADNTLRPRSSRLLGGTPITIDTAVALRHIVYGSPYHSFSREWKKSTFQFQDMSSPFPWGLQTHRCGSRGLVLCVQAFLLKHLIFEREYFSLELARSALKPNEFERKRALIGAICEMLWAAGEKKRCCICLLQEDRCYDQDYRVRDDGITEKLFLYEFKKFQDLQLFVKRNVEFFQSDGSNGCICFLYSLALSRTIYKIKEDLQFTEDSKDKLLTDNEECSQALINLLLTGQSVKHLHNGNMVYNQFGKMLMKPLKGIKQRSHVGFLFWDKTEDSDAKTEVGSMLKTPKYPMWITNINGQIGLLFSINLDLVSDWRIENRFVLYYYTGLPNHPKCFLNIETRHGRRIHGRTNLVRQNEEGKIPQLDQCIMTKWFGAAVNWNGTPYFY</sequence>
<comment type="similarity">
    <text evidence="1 2">Belongs to the MINDY deubiquitinase family. FAM188 subfamily.</text>
</comment>
<dbReference type="InterPro" id="IPR025257">
    <property type="entry name" value="MINDY-3/4_CD"/>
</dbReference>
<dbReference type="PANTHER" id="PTHR12473">
    <property type="entry name" value="UBIQUITIN CARBOXYL-TERMINAL HYDROLASE MINDY-4-RELATED"/>
    <property type="match status" value="1"/>
</dbReference>
<dbReference type="InterPro" id="IPR039785">
    <property type="entry name" value="MINY3/4"/>
</dbReference>
<accession>A0A6J8DCK8</accession>
<proteinExistence type="inferred from homology"/>
<dbReference type="GO" id="GO:0006508">
    <property type="term" value="P:proteolysis"/>
    <property type="evidence" value="ECO:0007669"/>
    <property type="project" value="UniProtKB-KW"/>
</dbReference>
<reference evidence="5 6" key="1">
    <citation type="submission" date="2020-06" db="EMBL/GenBank/DDBJ databases">
        <authorList>
            <person name="Li R."/>
            <person name="Bekaert M."/>
        </authorList>
    </citation>
    <scope>NUCLEOTIDE SEQUENCE [LARGE SCALE GENOMIC DNA]</scope>
    <source>
        <strain evidence="6">wild</strain>
    </source>
</reference>
<dbReference type="PANTHER" id="PTHR12473:SF18">
    <property type="entry name" value="INACTIVE UBIQUITIN CARBOXYL-TERMINAL HYDROLASE MINDY-4B"/>
    <property type="match status" value="1"/>
</dbReference>